<name>T0KCI0_COLGC</name>
<dbReference type="EMBL" id="AMYD01001449">
    <property type="protein sequence ID" value="EQB53112.1"/>
    <property type="molecule type" value="Genomic_DNA"/>
</dbReference>
<dbReference type="STRING" id="1237896.T0KCI0"/>
<dbReference type="AlphaFoldDB" id="T0KCI0"/>
<evidence type="ECO:0000313" key="11">
    <source>
        <dbReference type="Proteomes" id="UP000015530"/>
    </source>
</evidence>
<evidence type="ECO:0000256" key="1">
    <source>
        <dbReference type="ARBA" id="ARBA00004141"/>
    </source>
</evidence>
<gene>
    <name evidence="10" type="ORF">CGLO_07196</name>
</gene>
<evidence type="ECO:0000259" key="9">
    <source>
        <dbReference type="Pfam" id="PF00324"/>
    </source>
</evidence>
<keyword evidence="5 8" id="KW-1133">Transmembrane helix</keyword>
<dbReference type="Proteomes" id="UP000015530">
    <property type="component" value="Unassembled WGS sequence"/>
</dbReference>
<evidence type="ECO:0000256" key="6">
    <source>
        <dbReference type="ARBA" id="ARBA00023136"/>
    </source>
</evidence>
<comment type="caution">
    <text evidence="10">The sequence shown here is derived from an EMBL/GenBank/DDBJ whole genome shotgun (WGS) entry which is preliminary data.</text>
</comment>
<dbReference type="PANTHER" id="PTHR43341:SF1">
    <property type="entry name" value="GENERAL AMINO-ACID PERMEASE GAP1"/>
    <property type="match status" value="1"/>
</dbReference>
<keyword evidence="4" id="KW-0029">Amino-acid transport</keyword>
<dbReference type="InterPro" id="IPR050524">
    <property type="entry name" value="APC_YAT"/>
</dbReference>
<protein>
    <recommendedName>
        <fullName evidence="9">Amino acid permease/ SLC12A domain-containing protein</fullName>
    </recommendedName>
</protein>
<feature type="transmembrane region" description="Helical" evidence="8">
    <location>
        <begin position="53"/>
        <end position="72"/>
    </location>
</feature>
<reference evidence="11" key="1">
    <citation type="journal article" date="2013" name="Mol. Plant Microbe Interact.">
        <title>Global aspects of pacC regulation of pathogenicity genes in Colletotrichum gloeosporioides as revealed by transcriptome analysis.</title>
        <authorList>
            <person name="Alkan N."/>
            <person name="Meng X."/>
            <person name="Friedlander G."/>
            <person name="Reuveni E."/>
            <person name="Sukno S."/>
            <person name="Sherman A."/>
            <person name="Thon M."/>
            <person name="Fluhr R."/>
            <person name="Prusky D."/>
        </authorList>
    </citation>
    <scope>NUCLEOTIDE SEQUENCE [LARGE SCALE GENOMIC DNA]</scope>
    <source>
        <strain evidence="11">Cg-14</strain>
    </source>
</reference>
<dbReference type="Pfam" id="PF00324">
    <property type="entry name" value="AA_permease"/>
    <property type="match status" value="1"/>
</dbReference>
<keyword evidence="3 8" id="KW-0812">Transmembrane</keyword>
<evidence type="ECO:0000313" key="10">
    <source>
        <dbReference type="EMBL" id="EQB53112.1"/>
    </source>
</evidence>
<comment type="subcellular location">
    <subcellularLocation>
        <location evidence="1">Membrane</location>
        <topology evidence="1">Multi-pass membrane protein</topology>
    </subcellularLocation>
</comment>
<evidence type="ECO:0000256" key="7">
    <source>
        <dbReference type="SAM" id="MobiDB-lite"/>
    </source>
</evidence>
<dbReference type="InterPro" id="IPR004841">
    <property type="entry name" value="AA-permease/SLC12A_dom"/>
</dbReference>
<organism evidence="10 11">
    <name type="scientific">Colletotrichum gloeosporioides (strain Cg-14)</name>
    <name type="common">Anthracnose fungus</name>
    <name type="synonym">Glomerella cingulata</name>
    <dbReference type="NCBI Taxonomy" id="1237896"/>
    <lineage>
        <taxon>Eukaryota</taxon>
        <taxon>Fungi</taxon>
        <taxon>Dikarya</taxon>
        <taxon>Ascomycota</taxon>
        <taxon>Pezizomycotina</taxon>
        <taxon>Sordariomycetes</taxon>
        <taxon>Hypocreomycetidae</taxon>
        <taxon>Glomerellales</taxon>
        <taxon>Glomerellaceae</taxon>
        <taxon>Colletotrichum</taxon>
        <taxon>Colletotrichum gloeosporioides species complex</taxon>
    </lineage>
</organism>
<evidence type="ECO:0000256" key="5">
    <source>
        <dbReference type="ARBA" id="ARBA00022989"/>
    </source>
</evidence>
<proteinExistence type="predicted"/>
<feature type="domain" description="Amino acid permease/ SLC12A" evidence="9">
    <location>
        <begin position="50"/>
        <end position="80"/>
    </location>
</feature>
<evidence type="ECO:0000256" key="3">
    <source>
        <dbReference type="ARBA" id="ARBA00022692"/>
    </source>
</evidence>
<sequence length="82" mass="8587">MSSQPVVDDEKHYAKNPVVDSQNGYEGSHDEEVGVVTKGEPLQRNLRSRHMQMIAIGGAIGAGLFVGSGGALRTGGPAALRL</sequence>
<evidence type="ECO:0000256" key="8">
    <source>
        <dbReference type="SAM" id="Phobius"/>
    </source>
</evidence>
<dbReference type="PANTHER" id="PTHR43341">
    <property type="entry name" value="AMINO ACID PERMEASE"/>
    <property type="match status" value="1"/>
</dbReference>
<dbReference type="GO" id="GO:0016020">
    <property type="term" value="C:membrane"/>
    <property type="evidence" value="ECO:0007669"/>
    <property type="project" value="UniProtKB-SubCell"/>
</dbReference>
<feature type="region of interest" description="Disordered" evidence="7">
    <location>
        <begin position="1"/>
        <end position="38"/>
    </location>
</feature>
<accession>T0KCI0</accession>
<evidence type="ECO:0000256" key="2">
    <source>
        <dbReference type="ARBA" id="ARBA00022448"/>
    </source>
</evidence>
<dbReference type="HOGENOM" id="CLU_2558161_0_0_1"/>
<keyword evidence="2" id="KW-0813">Transport</keyword>
<dbReference type="Gene3D" id="1.20.1740.10">
    <property type="entry name" value="Amino acid/polyamine transporter I"/>
    <property type="match status" value="1"/>
</dbReference>
<dbReference type="GO" id="GO:0015171">
    <property type="term" value="F:amino acid transmembrane transporter activity"/>
    <property type="evidence" value="ECO:0007669"/>
    <property type="project" value="TreeGrafter"/>
</dbReference>
<keyword evidence="6 8" id="KW-0472">Membrane</keyword>
<evidence type="ECO:0000256" key="4">
    <source>
        <dbReference type="ARBA" id="ARBA00022970"/>
    </source>
</evidence>